<evidence type="ECO:0000256" key="2">
    <source>
        <dbReference type="SAM" id="MobiDB-lite"/>
    </source>
</evidence>
<dbReference type="InterPro" id="IPR028098">
    <property type="entry name" value="Glyco_trans_4-like_N"/>
</dbReference>
<dbReference type="Pfam" id="PF13439">
    <property type="entry name" value="Glyco_transf_4"/>
    <property type="match status" value="1"/>
</dbReference>
<feature type="region of interest" description="Disordered" evidence="2">
    <location>
        <begin position="1"/>
        <end position="21"/>
    </location>
</feature>
<dbReference type="PANTHER" id="PTHR46401:SF2">
    <property type="entry name" value="GLYCOSYLTRANSFERASE WBBK-RELATED"/>
    <property type="match status" value="1"/>
</dbReference>
<proteinExistence type="predicted"/>
<sequence length="382" mass="43045">MNRPVVGVDASRSTADQPTGTENYAREILRHLLRLPEAADIEWRLYCRAGTDSLPPELTNRPNVVPALLPNRRMWTHRSLGPEVRRRRPDVLFVPAHVLPFAWTRRNMPALVMTIHDLGYRHFPKAHPWRQRAYLNLTTRWAAARAACLICDSEATRQDLIWFHRADPGRLHTVHLGWTPPSNPDPACDPGTVPGKFGLRRPFALFVSTLQPRKNAERLIHAYGRLHAREDPGWDLVLAGRVGWLAEPILAAARSSPATQAIHILGYVDEEDVAVLRRQARFFCYPSLHEGFGLPVLEAQSQGVPVLTSNRSSLPEVAGDAALLVDPEDVDEIAQAMLRLSRDEELRAELVAKGHENVKRFSWEKAARETLAVLKRAMNKTP</sequence>
<feature type="domain" description="Glycosyltransferase subfamily 4-like N-terminal" evidence="4">
    <location>
        <begin position="20"/>
        <end position="177"/>
    </location>
</feature>
<dbReference type="SUPFAM" id="SSF53756">
    <property type="entry name" value="UDP-Glycosyltransferase/glycogen phosphorylase"/>
    <property type="match status" value="1"/>
</dbReference>
<protein>
    <submittedName>
        <fullName evidence="5">Glycosyltransferase family 4 protein</fullName>
    </submittedName>
</protein>
<dbReference type="FunFam" id="3.40.50.2000:FF:000119">
    <property type="entry name" value="Glycosyl transferase group 1"/>
    <property type="match status" value="1"/>
</dbReference>
<dbReference type="PANTHER" id="PTHR46401">
    <property type="entry name" value="GLYCOSYLTRANSFERASE WBBK-RELATED"/>
    <property type="match status" value="1"/>
</dbReference>
<dbReference type="EMBL" id="VXPY01000079">
    <property type="protein sequence ID" value="MYD90889.1"/>
    <property type="molecule type" value="Genomic_DNA"/>
</dbReference>
<feature type="domain" description="Glycosyl transferase family 1" evidence="3">
    <location>
        <begin position="200"/>
        <end position="354"/>
    </location>
</feature>
<comment type="caution">
    <text evidence="5">The sequence shown here is derived from an EMBL/GenBank/DDBJ whole genome shotgun (WGS) entry which is preliminary data.</text>
</comment>
<evidence type="ECO:0000259" key="3">
    <source>
        <dbReference type="Pfam" id="PF00534"/>
    </source>
</evidence>
<evidence type="ECO:0000259" key="4">
    <source>
        <dbReference type="Pfam" id="PF13439"/>
    </source>
</evidence>
<reference evidence="5" key="1">
    <citation type="submission" date="2019-09" db="EMBL/GenBank/DDBJ databases">
        <title>Characterisation of the sponge microbiome using genome-centric metagenomics.</title>
        <authorList>
            <person name="Engelberts J.P."/>
            <person name="Robbins S.J."/>
            <person name="De Goeij J.M."/>
            <person name="Aranda M."/>
            <person name="Bell S.C."/>
            <person name="Webster N.S."/>
        </authorList>
    </citation>
    <scope>NUCLEOTIDE SEQUENCE</scope>
    <source>
        <strain evidence="5">SB0662_bin_9</strain>
    </source>
</reference>
<feature type="compositionally biased region" description="Polar residues" evidence="2">
    <location>
        <begin position="11"/>
        <end position="21"/>
    </location>
</feature>
<gene>
    <name evidence="5" type="ORF">F4Y08_11225</name>
</gene>
<dbReference type="AlphaFoldDB" id="A0A6B1DT53"/>
<organism evidence="5">
    <name type="scientific">Caldilineaceae bacterium SB0662_bin_9</name>
    <dbReference type="NCBI Taxonomy" id="2605258"/>
    <lineage>
        <taxon>Bacteria</taxon>
        <taxon>Bacillati</taxon>
        <taxon>Chloroflexota</taxon>
        <taxon>Caldilineae</taxon>
        <taxon>Caldilineales</taxon>
        <taxon>Caldilineaceae</taxon>
    </lineage>
</organism>
<keyword evidence="1 5" id="KW-0808">Transferase</keyword>
<dbReference type="GO" id="GO:0009103">
    <property type="term" value="P:lipopolysaccharide biosynthetic process"/>
    <property type="evidence" value="ECO:0007669"/>
    <property type="project" value="TreeGrafter"/>
</dbReference>
<dbReference type="Gene3D" id="3.40.50.2000">
    <property type="entry name" value="Glycogen Phosphorylase B"/>
    <property type="match status" value="2"/>
</dbReference>
<dbReference type="CDD" id="cd03809">
    <property type="entry name" value="GT4_MtfB-like"/>
    <property type="match status" value="1"/>
</dbReference>
<evidence type="ECO:0000313" key="5">
    <source>
        <dbReference type="EMBL" id="MYD90889.1"/>
    </source>
</evidence>
<name>A0A6B1DT53_9CHLR</name>
<dbReference type="Pfam" id="PF00534">
    <property type="entry name" value="Glycos_transf_1"/>
    <property type="match status" value="1"/>
</dbReference>
<evidence type="ECO:0000256" key="1">
    <source>
        <dbReference type="ARBA" id="ARBA00022679"/>
    </source>
</evidence>
<accession>A0A6B1DT53</accession>
<dbReference type="InterPro" id="IPR001296">
    <property type="entry name" value="Glyco_trans_1"/>
</dbReference>
<dbReference type="GO" id="GO:0016757">
    <property type="term" value="F:glycosyltransferase activity"/>
    <property type="evidence" value="ECO:0007669"/>
    <property type="project" value="InterPro"/>
</dbReference>